<feature type="domain" description="Solute-binding protein family 3/N-terminal" evidence="8">
    <location>
        <begin position="47"/>
        <end position="270"/>
    </location>
</feature>
<comment type="caution">
    <text evidence="7">Lacks conserved residue(s) required for the propagation of feature annotation.</text>
</comment>
<comment type="similarity">
    <text evidence="1">Belongs to the transglycosylase Slt family.</text>
</comment>
<evidence type="ECO:0000313" key="10">
    <source>
        <dbReference type="Proteomes" id="UP000179344"/>
    </source>
</evidence>
<dbReference type="GO" id="GO:0009279">
    <property type="term" value="C:cell outer membrane"/>
    <property type="evidence" value="ECO:0007669"/>
    <property type="project" value="UniProtKB-SubCell"/>
</dbReference>
<dbReference type="SUPFAM" id="SSF53850">
    <property type="entry name" value="Periplasmic binding protein-like II"/>
    <property type="match status" value="1"/>
</dbReference>
<proteinExistence type="inferred from homology"/>
<dbReference type="GO" id="GO:0008933">
    <property type="term" value="F:peptidoglycan lytic transglycosylase activity"/>
    <property type="evidence" value="ECO:0007669"/>
    <property type="project" value="UniProtKB-UniRule"/>
</dbReference>
<evidence type="ECO:0000259" key="8">
    <source>
        <dbReference type="SMART" id="SM00062"/>
    </source>
</evidence>
<evidence type="ECO:0000256" key="4">
    <source>
        <dbReference type="ARBA" id="ARBA00023237"/>
    </source>
</evidence>
<evidence type="ECO:0000256" key="2">
    <source>
        <dbReference type="ARBA" id="ARBA00022729"/>
    </source>
</evidence>
<comment type="caution">
    <text evidence="9">The sequence shown here is derived from an EMBL/GenBank/DDBJ whole genome shotgun (WGS) entry which is preliminary data.</text>
</comment>
<dbReference type="InterPro" id="IPR023703">
    <property type="entry name" value="MltF"/>
</dbReference>
<keyword evidence="3 7" id="KW-0472">Membrane</keyword>
<dbReference type="EC" id="4.2.2.n1" evidence="7"/>
<dbReference type="Gene3D" id="3.40.190.10">
    <property type="entry name" value="Periplasmic binding protein-like II"/>
    <property type="match status" value="2"/>
</dbReference>
<dbReference type="AlphaFoldDB" id="A0A1F6TJF4"/>
<sequence length="477" mass="53930">MRRPHRTDRSAARRSALPPVVLALLFSSITACSLFENKLEAVKSAGELVVLTRVSNTTYYDSPEGPAGFEYDLAKAFADHLGVGLRTVAADKFADVIPRLARGEADMAAAGITVTAARRALVRFTPPYQEIRQQVVYRLDDPRPAGVGDLVGRQIEVHAGTSYVERLTELKKEHPGLKWNETDKETEELLQLVWEGLLDVTIADSSIVALNRQYFPELQVAFDIQQPEALAWAFPRSDDNSLYDAAVKFLEEFRASGELRHLIDRYYGAAARSEYVNLMVYQLRIQNRLPRFQSTFEKAGKEFNHDWRLLAAIGYQESYWDPKATSPTGVRGIMMLTEETAKQMGVRNRLRADQSIHGGARYIRQMIDRMPDTVTGPDRVWLALAAYNVGIHHLEDARVLTEKQGGDPNKWNDVKERLPLLADKSWHPKTKYGFARGREPVVFVNRVRTYYDVLVKLDEEERAKGTTEALKLKAPAI</sequence>
<comment type="catalytic activity">
    <reaction evidence="7">
        <text>Exolytic cleavage of the (1-&gt;4)-beta-glycosidic linkage between N-acetylmuramic acid (MurNAc) and N-acetylglucosamine (GlcNAc) residues in peptidoglycan, from either the reducing or the non-reducing ends of the peptidoglycan chains, with concomitant formation of a 1,6-anhydrobond in the MurNAc residue.</text>
        <dbReference type="EC" id="4.2.2.n1"/>
    </reaction>
</comment>
<comment type="similarity">
    <text evidence="7">In the N-terminal section; belongs to the bacterial solute-binding protein 3 family.</text>
</comment>
<feature type="region of interest" description="LT domain" evidence="7">
    <location>
        <begin position="271"/>
        <end position="477"/>
    </location>
</feature>
<evidence type="ECO:0000256" key="3">
    <source>
        <dbReference type="ARBA" id="ARBA00023136"/>
    </source>
</evidence>
<dbReference type="EMBL" id="MFST01000012">
    <property type="protein sequence ID" value="OGI45218.1"/>
    <property type="molecule type" value="Genomic_DNA"/>
</dbReference>
<dbReference type="CDD" id="cd13403">
    <property type="entry name" value="MLTF-like"/>
    <property type="match status" value="1"/>
</dbReference>
<dbReference type="Pfam" id="PF01464">
    <property type="entry name" value="SLT"/>
    <property type="match status" value="1"/>
</dbReference>
<dbReference type="SMART" id="SM00062">
    <property type="entry name" value="PBPb"/>
    <property type="match status" value="1"/>
</dbReference>
<dbReference type="GO" id="GO:0071555">
    <property type="term" value="P:cell wall organization"/>
    <property type="evidence" value="ECO:0007669"/>
    <property type="project" value="UniProtKB-KW"/>
</dbReference>
<evidence type="ECO:0000256" key="6">
    <source>
        <dbReference type="ARBA" id="ARBA00023316"/>
    </source>
</evidence>
<accession>A0A1F6TJF4</accession>
<dbReference type="NCBIfam" id="NF008112">
    <property type="entry name" value="PRK10859.1"/>
    <property type="match status" value="1"/>
</dbReference>
<evidence type="ECO:0000256" key="5">
    <source>
        <dbReference type="ARBA" id="ARBA00023239"/>
    </source>
</evidence>
<dbReference type="Proteomes" id="UP000179344">
    <property type="component" value="Unassembled WGS sequence"/>
</dbReference>
<name>A0A1F6TJF4_9PROT</name>
<evidence type="ECO:0000256" key="1">
    <source>
        <dbReference type="ARBA" id="ARBA00007734"/>
    </source>
</evidence>
<reference evidence="9 10" key="1">
    <citation type="journal article" date="2016" name="Nat. Commun.">
        <title>Thousands of microbial genomes shed light on interconnected biogeochemical processes in an aquifer system.</title>
        <authorList>
            <person name="Anantharaman K."/>
            <person name="Brown C.T."/>
            <person name="Hug L.A."/>
            <person name="Sharon I."/>
            <person name="Castelle C.J."/>
            <person name="Probst A.J."/>
            <person name="Thomas B.C."/>
            <person name="Singh A."/>
            <person name="Wilkins M.J."/>
            <person name="Karaoz U."/>
            <person name="Brodie E.L."/>
            <person name="Williams K.H."/>
            <person name="Hubbard S.S."/>
            <person name="Banfield J.F."/>
        </authorList>
    </citation>
    <scope>NUCLEOTIDE SEQUENCE [LARGE SCALE GENOMIC DNA]</scope>
</reference>
<dbReference type="InterPro" id="IPR023346">
    <property type="entry name" value="Lysozyme-like_dom_sf"/>
</dbReference>
<dbReference type="GO" id="GO:0016998">
    <property type="term" value="P:cell wall macromolecule catabolic process"/>
    <property type="evidence" value="ECO:0007669"/>
    <property type="project" value="UniProtKB-UniRule"/>
</dbReference>
<evidence type="ECO:0000313" key="9">
    <source>
        <dbReference type="EMBL" id="OGI45218.1"/>
    </source>
</evidence>
<keyword evidence="2 7" id="KW-0732">Signal</keyword>
<comment type="domain">
    <text evidence="7">The N-terminal domain does not have lytic activity and probably modulates enzymatic activity. The C-terminal domain is the catalytic active domain.</text>
</comment>
<dbReference type="InterPro" id="IPR000189">
    <property type="entry name" value="Transglyc_AS"/>
</dbReference>
<dbReference type="Pfam" id="PF00497">
    <property type="entry name" value="SBP_bac_3"/>
    <property type="match status" value="1"/>
</dbReference>
<dbReference type="InterPro" id="IPR008258">
    <property type="entry name" value="Transglycosylase_SLT_dom_1"/>
</dbReference>
<comment type="function">
    <text evidence="7">Murein-degrading enzyme that degrades murein glycan strands and insoluble, high-molecular weight murein sacculi, with the concomitant formation of a 1,6-anhydromuramoyl product. Lytic transglycosylases (LTs) play an integral role in the metabolism of the peptidoglycan (PG) sacculus. Their lytic action creates space within the PG sacculus to allow for its expansion as well as for the insertion of various structures such as secretion systems and flagella.</text>
</comment>
<comment type="similarity">
    <text evidence="7">In the C-terminal section; belongs to the transglycosylase Slt family.</text>
</comment>
<dbReference type="CDD" id="cd01009">
    <property type="entry name" value="PBP2_YfhD_N"/>
    <property type="match status" value="1"/>
</dbReference>
<dbReference type="PROSITE" id="PS00922">
    <property type="entry name" value="TRANSGLYCOSYLASE"/>
    <property type="match status" value="1"/>
</dbReference>
<keyword evidence="6 7" id="KW-0961">Cell wall biogenesis/degradation</keyword>
<organism evidence="9 10">
    <name type="scientific">Candidatus Muproteobacteria bacterium RBG_16_65_31</name>
    <dbReference type="NCBI Taxonomy" id="1817759"/>
    <lineage>
        <taxon>Bacteria</taxon>
        <taxon>Pseudomonadati</taxon>
        <taxon>Pseudomonadota</taxon>
        <taxon>Candidatus Muproteobacteria</taxon>
    </lineage>
</organism>
<evidence type="ECO:0000256" key="7">
    <source>
        <dbReference type="HAMAP-Rule" id="MF_02016"/>
    </source>
</evidence>
<comment type="subcellular location">
    <subcellularLocation>
        <location evidence="7">Cell outer membrane</location>
        <topology evidence="7">Peripheral membrane protein</topology>
    </subcellularLocation>
    <text evidence="7">Attached to the inner leaflet of the outer membrane.</text>
</comment>
<dbReference type="GO" id="GO:0009253">
    <property type="term" value="P:peptidoglycan catabolic process"/>
    <property type="evidence" value="ECO:0007669"/>
    <property type="project" value="TreeGrafter"/>
</dbReference>
<dbReference type="SUPFAM" id="SSF53955">
    <property type="entry name" value="Lysozyme-like"/>
    <property type="match status" value="1"/>
</dbReference>
<gene>
    <name evidence="7" type="primary">mltF</name>
    <name evidence="9" type="ORF">A2V92_02730</name>
</gene>
<dbReference type="PANTHER" id="PTHR35936">
    <property type="entry name" value="MEMBRANE-BOUND LYTIC MUREIN TRANSGLYCOSYLASE F"/>
    <property type="match status" value="1"/>
</dbReference>
<keyword evidence="4 7" id="KW-0998">Cell outer membrane</keyword>
<keyword evidence="5 7" id="KW-0456">Lyase</keyword>
<feature type="active site" evidence="7">
    <location>
        <position position="317"/>
    </location>
</feature>
<dbReference type="PROSITE" id="PS51257">
    <property type="entry name" value="PROKAR_LIPOPROTEIN"/>
    <property type="match status" value="1"/>
</dbReference>
<protein>
    <recommendedName>
        <fullName evidence="7">Membrane-bound lytic murein transglycosylase F</fullName>
        <ecNumber evidence="7">4.2.2.n1</ecNumber>
    </recommendedName>
    <alternativeName>
        <fullName evidence="7">Murein lyase F</fullName>
    </alternativeName>
</protein>
<dbReference type="InterPro" id="IPR001638">
    <property type="entry name" value="Solute-binding_3/MltF_N"/>
</dbReference>
<dbReference type="PANTHER" id="PTHR35936:SF32">
    <property type="entry name" value="MEMBRANE-BOUND LYTIC MUREIN TRANSGLYCOSYLASE F"/>
    <property type="match status" value="1"/>
</dbReference>
<dbReference type="HAMAP" id="MF_02016">
    <property type="entry name" value="MltF"/>
    <property type="match status" value="1"/>
</dbReference>
<dbReference type="Gene3D" id="1.10.530.10">
    <property type="match status" value="1"/>
</dbReference>